<sequence length="71" mass="7260">MDTFGRPVTSGIRAGGRARPGGRGPDGSAAPARHRSPGFPERFRTADPATGFEVTGSLVADATSTTESEEA</sequence>
<proteinExistence type="predicted"/>
<dbReference type="EMBL" id="FPJG01000006">
    <property type="protein sequence ID" value="SFW72519.1"/>
    <property type="molecule type" value="Genomic_DNA"/>
</dbReference>
<evidence type="ECO:0000313" key="3">
    <source>
        <dbReference type="Proteomes" id="UP000182740"/>
    </source>
</evidence>
<gene>
    <name evidence="2" type="ORF">SAMN04489730_3460</name>
</gene>
<evidence type="ECO:0000313" key="2">
    <source>
        <dbReference type="EMBL" id="SFW72519.1"/>
    </source>
</evidence>
<feature type="compositionally biased region" description="Polar residues" evidence="1">
    <location>
        <begin position="62"/>
        <end position="71"/>
    </location>
</feature>
<keyword evidence="3" id="KW-1185">Reference proteome</keyword>
<organism evidence="2 3">
    <name type="scientific">Amycolatopsis australiensis</name>
    <dbReference type="NCBI Taxonomy" id="546364"/>
    <lineage>
        <taxon>Bacteria</taxon>
        <taxon>Bacillati</taxon>
        <taxon>Actinomycetota</taxon>
        <taxon>Actinomycetes</taxon>
        <taxon>Pseudonocardiales</taxon>
        <taxon>Pseudonocardiaceae</taxon>
        <taxon>Amycolatopsis</taxon>
    </lineage>
</organism>
<dbReference type="AlphaFoldDB" id="A0A1K1RK16"/>
<name>A0A1K1RK16_9PSEU</name>
<feature type="region of interest" description="Disordered" evidence="1">
    <location>
        <begin position="1"/>
        <end position="71"/>
    </location>
</feature>
<dbReference type="RefSeq" id="WP_072477256.1">
    <property type="nucleotide sequence ID" value="NZ_FPJG01000006.1"/>
</dbReference>
<accession>A0A1K1RK16</accession>
<reference evidence="3" key="1">
    <citation type="submission" date="2016-11" db="EMBL/GenBank/DDBJ databases">
        <authorList>
            <person name="Varghese N."/>
            <person name="Submissions S."/>
        </authorList>
    </citation>
    <scope>NUCLEOTIDE SEQUENCE [LARGE SCALE GENOMIC DNA]</scope>
    <source>
        <strain evidence="3">DSM 44671</strain>
    </source>
</reference>
<protein>
    <submittedName>
        <fullName evidence="2">Uncharacterized protein</fullName>
    </submittedName>
</protein>
<dbReference type="Proteomes" id="UP000182740">
    <property type="component" value="Unassembled WGS sequence"/>
</dbReference>
<evidence type="ECO:0000256" key="1">
    <source>
        <dbReference type="SAM" id="MobiDB-lite"/>
    </source>
</evidence>